<feature type="domain" description="HTH tetR-type" evidence="5">
    <location>
        <begin position="11"/>
        <end position="71"/>
    </location>
</feature>
<dbReference type="InterPro" id="IPR009057">
    <property type="entry name" value="Homeodomain-like_sf"/>
</dbReference>
<dbReference type="PROSITE" id="PS50977">
    <property type="entry name" value="HTH_TETR_2"/>
    <property type="match status" value="1"/>
</dbReference>
<dbReference type="SUPFAM" id="SSF46689">
    <property type="entry name" value="Homeodomain-like"/>
    <property type="match status" value="1"/>
</dbReference>
<evidence type="ECO:0000259" key="5">
    <source>
        <dbReference type="PROSITE" id="PS50977"/>
    </source>
</evidence>
<keyword evidence="2 4" id="KW-0238">DNA-binding</keyword>
<sequence>MEETRRERKKRMTRQLIAETALRLFAEQGYEQTTVAQITSAADVATKTFFNYFPSKEDVLFAHTERHSRVLLDTLAARREGESIPDLLARVYEETIARYVAEDPPMERERELSQAYAHMIMTVPALQAKALHLMLDLQRRIAEELLKAFPGELDPVSAGAVVGAMMGAVQGAGLAGAAIGRSQAEVLDALRRGIEVAMAGVRSFG</sequence>
<evidence type="ECO:0000256" key="2">
    <source>
        <dbReference type="ARBA" id="ARBA00023125"/>
    </source>
</evidence>
<name>A0ABW2PA13_9ACTN</name>
<dbReference type="Pfam" id="PF00440">
    <property type="entry name" value="TetR_N"/>
    <property type="match status" value="1"/>
</dbReference>
<evidence type="ECO:0000256" key="1">
    <source>
        <dbReference type="ARBA" id="ARBA00023015"/>
    </source>
</evidence>
<evidence type="ECO:0000256" key="3">
    <source>
        <dbReference type="ARBA" id="ARBA00023163"/>
    </source>
</evidence>
<keyword evidence="1" id="KW-0805">Transcription regulation</keyword>
<dbReference type="RefSeq" id="WP_354928250.1">
    <property type="nucleotide sequence ID" value="NZ_JBHTCG010000023.1"/>
</dbReference>
<dbReference type="PANTHER" id="PTHR30055">
    <property type="entry name" value="HTH-TYPE TRANSCRIPTIONAL REGULATOR RUTR"/>
    <property type="match status" value="1"/>
</dbReference>
<keyword evidence="3" id="KW-0804">Transcription</keyword>
<dbReference type="PANTHER" id="PTHR30055:SF234">
    <property type="entry name" value="HTH-TYPE TRANSCRIPTIONAL REGULATOR BETI"/>
    <property type="match status" value="1"/>
</dbReference>
<dbReference type="Gene3D" id="1.10.10.60">
    <property type="entry name" value="Homeodomain-like"/>
    <property type="match status" value="1"/>
</dbReference>
<protein>
    <submittedName>
        <fullName evidence="6">TetR family transcriptional regulator</fullName>
    </submittedName>
</protein>
<evidence type="ECO:0000256" key="4">
    <source>
        <dbReference type="PROSITE-ProRule" id="PRU00335"/>
    </source>
</evidence>
<gene>
    <name evidence="6" type="ORF">ACFQSB_27655</name>
</gene>
<feature type="DNA-binding region" description="H-T-H motif" evidence="4">
    <location>
        <begin position="34"/>
        <end position="53"/>
    </location>
</feature>
<comment type="caution">
    <text evidence="6">The sequence shown here is derived from an EMBL/GenBank/DDBJ whole genome shotgun (WGS) entry which is preliminary data.</text>
</comment>
<dbReference type="Proteomes" id="UP001596496">
    <property type="component" value="Unassembled WGS sequence"/>
</dbReference>
<keyword evidence="7" id="KW-1185">Reference proteome</keyword>
<reference evidence="7" key="1">
    <citation type="journal article" date="2019" name="Int. J. Syst. Evol. Microbiol.">
        <title>The Global Catalogue of Microorganisms (GCM) 10K type strain sequencing project: providing services to taxonomists for standard genome sequencing and annotation.</title>
        <authorList>
            <consortium name="The Broad Institute Genomics Platform"/>
            <consortium name="The Broad Institute Genome Sequencing Center for Infectious Disease"/>
            <person name="Wu L."/>
            <person name="Ma J."/>
        </authorList>
    </citation>
    <scope>NUCLEOTIDE SEQUENCE [LARGE SCALE GENOMIC DNA]</scope>
    <source>
        <strain evidence="7">CECT 7649</strain>
    </source>
</reference>
<organism evidence="6 7">
    <name type="scientific">Sphaerisporangium rhizosphaerae</name>
    <dbReference type="NCBI Taxonomy" id="2269375"/>
    <lineage>
        <taxon>Bacteria</taxon>
        <taxon>Bacillati</taxon>
        <taxon>Actinomycetota</taxon>
        <taxon>Actinomycetes</taxon>
        <taxon>Streptosporangiales</taxon>
        <taxon>Streptosporangiaceae</taxon>
        <taxon>Sphaerisporangium</taxon>
    </lineage>
</organism>
<dbReference type="Gene3D" id="1.10.357.10">
    <property type="entry name" value="Tetracycline Repressor, domain 2"/>
    <property type="match status" value="1"/>
</dbReference>
<proteinExistence type="predicted"/>
<accession>A0ABW2PA13</accession>
<dbReference type="InterPro" id="IPR050109">
    <property type="entry name" value="HTH-type_TetR-like_transc_reg"/>
</dbReference>
<evidence type="ECO:0000313" key="7">
    <source>
        <dbReference type="Proteomes" id="UP001596496"/>
    </source>
</evidence>
<dbReference type="EMBL" id="JBHTCG010000023">
    <property type="protein sequence ID" value="MFC7386013.1"/>
    <property type="molecule type" value="Genomic_DNA"/>
</dbReference>
<evidence type="ECO:0000313" key="6">
    <source>
        <dbReference type="EMBL" id="MFC7386013.1"/>
    </source>
</evidence>
<dbReference type="PRINTS" id="PR00455">
    <property type="entry name" value="HTHTETR"/>
</dbReference>
<dbReference type="InterPro" id="IPR001647">
    <property type="entry name" value="HTH_TetR"/>
</dbReference>